<dbReference type="InterPro" id="IPR050348">
    <property type="entry name" value="Protein-Tyr_Phosphatase"/>
</dbReference>
<dbReference type="PANTHER" id="PTHR19134:SF492">
    <property type="entry name" value="PROTEIN-TYROSINE-PHOSPHATASE PTP1"/>
    <property type="match status" value="1"/>
</dbReference>
<dbReference type="PROSITE" id="PS50055">
    <property type="entry name" value="TYR_PHOSPHATASE_PTP"/>
    <property type="match status" value="1"/>
</dbReference>
<sequence length="199" mass="22169">MTGNPRTTASTCDNGATVADCDLLLSCSTPVMTPDCTFMAEAEAEPSDTKLSQDIRTILQSKENFNVALNPANRERNRYTDVMPFDKSRVRLQPSTGDQPSSNDYINASHVETEGRDQTKFISTQGPLVKTCEDFWQMVHENQCTVIVMVTNFDGVKCHGYLPLNKGEEGDYGKYSVKVTEFRKDGALVLRGLEIQQNK</sequence>
<evidence type="ECO:0000313" key="3">
    <source>
        <dbReference type="Proteomes" id="UP000729402"/>
    </source>
</evidence>
<reference evidence="2" key="2">
    <citation type="submission" date="2021-02" db="EMBL/GenBank/DDBJ databases">
        <authorList>
            <person name="Kimball J.A."/>
            <person name="Haas M.W."/>
            <person name="Macchietto M."/>
            <person name="Kono T."/>
            <person name="Duquette J."/>
            <person name="Shao M."/>
        </authorList>
    </citation>
    <scope>NUCLEOTIDE SEQUENCE</scope>
    <source>
        <tissue evidence="2">Fresh leaf tissue</tissue>
    </source>
</reference>
<dbReference type="SMART" id="SM00194">
    <property type="entry name" value="PTPc"/>
    <property type="match status" value="1"/>
</dbReference>
<dbReference type="GO" id="GO:0004725">
    <property type="term" value="F:protein tyrosine phosphatase activity"/>
    <property type="evidence" value="ECO:0007669"/>
    <property type="project" value="InterPro"/>
</dbReference>
<organism evidence="2 3">
    <name type="scientific">Zizania palustris</name>
    <name type="common">Northern wild rice</name>
    <dbReference type="NCBI Taxonomy" id="103762"/>
    <lineage>
        <taxon>Eukaryota</taxon>
        <taxon>Viridiplantae</taxon>
        <taxon>Streptophyta</taxon>
        <taxon>Embryophyta</taxon>
        <taxon>Tracheophyta</taxon>
        <taxon>Spermatophyta</taxon>
        <taxon>Magnoliopsida</taxon>
        <taxon>Liliopsida</taxon>
        <taxon>Poales</taxon>
        <taxon>Poaceae</taxon>
        <taxon>BOP clade</taxon>
        <taxon>Oryzoideae</taxon>
        <taxon>Oryzeae</taxon>
        <taxon>Zizaniinae</taxon>
        <taxon>Zizania</taxon>
    </lineage>
</organism>
<dbReference type="Proteomes" id="UP000729402">
    <property type="component" value="Unassembled WGS sequence"/>
</dbReference>
<keyword evidence="3" id="KW-1185">Reference proteome</keyword>
<comment type="caution">
    <text evidence="2">The sequence shown here is derived from an EMBL/GenBank/DDBJ whole genome shotgun (WGS) entry which is preliminary data.</text>
</comment>
<reference evidence="2" key="1">
    <citation type="journal article" date="2021" name="bioRxiv">
        <title>Whole Genome Assembly and Annotation of Northern Wild Rice, Zizania palustris L., Supports a Whole Genome Duplication in the Zizania Genus.</title>
        <authorList>
            <person name="Haas M."/>
            <person name="Kono T."/>
            <person name="Macchietto M."/>
            <person name="Millas R."/>
            <person name="McGilp L."/>
            <person name="Shao M."/>
            <person name="Duquette J."/>
            <person name="Hirsch C.N."/>
            <person name="Kimball J."/>
        </authorList>
    </citation>
    <scope>NUCLEOTIDE SEQUENCE</scope>
    <source>
        <tissue evidence="2">Fresh leaf tissue</tissue>
    </source>
</reference>
<feature type="domain" description="Tyrosine-protein phosphatase" evidence="1">
    <location>
        <begin position="51"/>
        <end position="199"/>
    </location>
</feature>
<dbReference type="EMBL" id="JAAALK010000081">
    <property type="protein sequence ID" value="KAG8091142.1"/>
    <property type="molecule type" value="Genomic_DNA"/>
</dbReference>
<proteinExistence type="predicted"/>
<accession>A0A8J5WMH1</accession>
<name>A0A8J5WMH1_ZIZPA</name>
<dbReference type="AlphaFoldDB" id="A0A8J5WMH1"/>
<gene>
    <name evidence="2" type="ORF">GUJ93_ZPchr0011g27970</name>
</gene>
<dbReference type="OrthoDB" id="10253954at2759"/>
<feature type="non-terminal residue" evidence="2">
    <location>
        <position position="199"/>
    </location>
</feature>
<dbReference type="InterPro" id="IPR000242">
    <property type="entry name" value="PTP_cat"/>
</dbReference>
<dbReference type="Pfam" id="PF00102">
    <property type="entry name" value="Y_phosphatase"/>
    <property type="match status" value="1"/>
</dbReference>
<protein>
    <recommendedName>
        <fullName evidence="1">Tyrosine-protein phosphatase domain-containing protein</fullName>
    </recommendedName>
</protein>
<dbReference type="PANTHER" id="PTHR19134">
    <property type="entry name" value="RECEPTOR-TYPE TYROSINE-PROTEIN PHOSPHATASE"/>
    <property type="match status" value="1"/>
</dbReference>
<evidence type="ECO:0000259" key="1">
    <source>
        <dbReference type="PROSITE" id="PS50055"/>
    </source>
</evidence>
<evidence type="ECO:0000313" key="2">
    <source>
        <dbReference type="EMBL" id="KAG8091142.1"/>
    </source>
</evidence>